<evidence type="ECO:0000313" key="2">
    <source>
        <dbReference type="EMBL" id="WZC48117.1"/>
    </source>
</evidence>
<evidence type="ECO:0000256" key="1">
    <source>
        <dbReference type="SAM" id="MobiDB-lite"/>
    </source>
</evidence>
<proteinExistence type="predicted"/>
<keyword evidence="3" id="KW-1185">Reference proteome</keyword>
<feature type="compositionally biased region" description="Polar residues" evidence="1">
    <location>
        <begin position="46"/>
        <end position="55"/>
    </location>
</feature>
<feature type="region of interest" description="Disordered" evidence="1">
    <location>
        <begin position="20"/>
        <end position="55"/>
    </location>
</feature>
<reference evidence="3" key="1">
    <citation type="submission" date="2024-04" db="EMBL/GenBank/DDBJ databases">
        <title>Phylogenomic analyses of a clade within the roseobacter group suggest taxonomic reassignments of species of the genera Aestuariivita, Citreicella, Loktanella, Nautella, Pelagibaca, Ruegeria, Thalassobius, Thiobacimonas and Tropicibacter, and the proposal o.</title>
        <authorList>
            <person name="Jeon C.O."/>
        </authorList>
    </citation>
    <scope>NUCLEOTIDE SEQUENCE [LARGE SCALE GENOMIC DNA]</scope>
    <source>
        <strain evidence="3">BS5-3</strain>
    </source>
</reference>
<dbReference type="Proteomes" id="UP001440612">
    <property type="component" value="Chromosome"/>
</dbReference>
<dbReference type="EMBL" id="CP150951">
    <property type="protein sequence ID" value="WZC48117.1"/>
    <property type="molecule type" value="Genomic_DNA"/>
</dbReference>
<gene>
    <name evidence="2" type="ORF">AABB29_14720</name>
</gene>
<accession>A0ABZ2V2G1</accession>
<protein>
    <submittedName>
        <fullName evidence="2">Uncharacterized protein</fullName>
    </submittedName>
</protein>
<sequence length="55" mass="5618">MASAKNKVNAKVAKTAKPNLLSFSEPGGKATLKNLPTTGAHKESGIVSQSGKPIL</sequence>
<name>A0ABZ2V2G1_9RHOB</name>
<evidence type="ECO:0000313" key="3">
    <source>
        <dbReference type="Proteomes" id="UP001440612"/>
    </source>
</evidence>
<organism evidence="2 3">
    <name type="scientific">Yoonia phaeophyticola</name>
    <dbReference type="NCBI Taxonomy" id="3137369"/>
    <lineage>
        <taxon>Bacteria</taxon>
        <taxon>Pseudomonadati</taxon>
        <taxon>Pseudomonadota</taxon>
        <taxon>Alphaproteobacteria</taxon>
        <taxon>Rhodobacterales</taxon>
        <taxon>Paracoccaceae</taxon>
        <taxon>Yoonia</taxon>
    </lineage>
</organism>
<dbReference type="RefSeq" id="WP_341366236.1">
    <property type="nucleotide sequence ID" value="NZ_CP150951.2"/>
</dbReference>